<comment type="caution">
    <text evidence="2">The sequence shown here is derived from an EMBL/GenBank/DDBJ whole genome shotgun (WGS) entry which is preliminary data.</text>
</comment>
<protein>
    <submittedName>
        <fullName evidence="2">Uncharacterized protein</fullName>
    </submittedName>
</protein>
<accession>A0A9D4E445</accession>
<evidence type="ECO:0000313" key="2">
    <source>
        <dbReference type="EMBL" id="KAH3772748.1"/>
    </source>
</evidence>
<proteinExistence type="predicted"/>
<feature type="region of interest" description="Disordered" evidence="1">
    <location>
        <begin position="23"/>
        <end position="62"/>
    </location>
</feature>
<keyword evidence="3" id="KW-1185">Reference proteome</keyword>
<evidence type="ECO:0000256" key="1">
    <source>
        <dbReference type="SAM" id="MobiDB-lite"/>
    </source>
</evidence>
<reference evidence="2" key="2">
    <citation type="submission" date="2020-11" db="EMBL/GenBank/DDBJ databases">
        <authorList>
            <person name="McCartney M.A."/>
            <person name="Auch B."/>
            <person name="Kono T."/>
            <person name="Mallez S."/>
            <person name="Becker A."/>
            <person name="Gohl D.M."/>
            <person name="Silverstein K.A.T."/>
            <person name="Koren S."/>
            <person name="Bechman K.B."/>
            <person name="Herman A."/>
            <person name="Abrahante J.E."/>
            <person name="Garbe J."/>
        </authorList>
    </citation>
    <scope>NUCLEOTIDE SEQUENCE</scope>
    <source>
        <strain evidence="2">Duluth1</strain>
        <tissue evidence="2">Whole animal</tissue>
    </source>
</reference>
<gene>
    <name evidence="2" type="ORF">DPMN_174093</name>
</gene>
<evidence type="ECO:0000313" key="3">
    <source>
        <dbReference type="Proteomes" id="UP000828390"/>
    </source>
</evidence>
<organism evidence="2 3">
    <name type="scientific">Dreissena polymorpha</name>
    <name type="common">Zebra mussel</name>
    <name type="synonym">Mytilus polymorpha</name>
    <dbReference type="NCBI Taxonomy" id="45954"/>
    <lineage>
        <taxon>Eukaryota</taxon>
        <taxon>Metazoa</taxon>
        <taxon>Spiralia</taxon>
        <taxon>Lophotrochozoa</taxon>
        <taxon>Mollusca</taxon>
        <taxon>Bivalvia</taxon>
        <taxon>Autobranchia</taxon>
        <taxon>Heteroconchia</taxon>
        <taxon>Euheterodonta</taxon>
        <taxon>Imparidentia</taxon>
        <taxon>Neoheterodontei</taxon>
        <taxon>Myida</taxon>
        <taxon>Dreissenoidea</taxon>
        <taxon>Dreissenidae</taxon>
        <taxon>Dreissena</taxon>
    </lineage>
</organism>
<dbReference type="AlphaFoldDB" id="A0A9D4E445"/>
<dbReference type="Proteomes" id="UP000828390">
    <property type="component" value="Unassembled WGS sequence"/>
</dbReference>
<feature type="non-terminal residue" evidence="2">
    <location>
        <position position="62"/>
    </location>
</feature>
<sequence>DDLMAELEELEQEELDEKLLDVGPISDNLPSVPTTEPVAGKRVPAAAKEEDDELKELEMWAS</sequence>
<reference evidence="2" key="1">
    <citation type="journal article" date="2019" name="bioRxiv">
        <title>The Genome of the Zebra Mussel, Dreissena polymorpha: A Resource for Invasive Species Research.</title>
        <authorList>
            <person name="McCartney M.A."/>
            <person name="Auch B."/>
            <person name="Kono T."/>
            <person name="Mallez S."/>
            <person name="Zhang Y."/>
            <person name="Obille A."/>
            <person name="Becker A."/>
            <person name="Abrahante J.E."/>
            <person name="Garbe J."/>
            <person name="Badalamenti J.P."/>
            <person name="Herman A."/>
            <person name="Mangelson H."/>
            <person name="Liachko I."/>
            <person name="Sullivan S."/>
            <person name="Sone E.D."/>
            <person name="Koren S."/>
            <person name="Silverstein K.A.T."/>
            <person name="Beckman K.B."/>
            <person name="Gohl D.M."/>
        </authorList>
    </citation>
    <scope>NUCLEOTIDE SEQUENCE</scope>
    <source>
        <strain evidence="2">Duluth1</strain>
        <tissue evidence="2">Whole animal</tissue>
    </source>
</reference>
<name>A0A9D4E445_DREPO</name>
<dbReference type="EMBL" id="JAIWYP010000009">
    <property type="protein sequence ID" value="KAH3772748.1"/>
    <property type="molecule type" value="Genomic_DNA"/>
</dbReference>